<proteinExistence type="predicted"/>
<keyword evidence="4" id="KW-1185">Reference proteome</keyword>
<evidence type="ECO:0000259" key="2">
    <source>
        <dbReference type="PROSITE" id="PS50157"/>
    </source>
</evidence>
<dbReference type="GO" id="GO:0008270">
    <property type="term" value="F:zinc ion binding"/>
    <property type="evidence" value="ECO:0007669"/>
    <property type="project" value="UniProtKB-KW"/>
</dbReference>
<reference evidence="3 4" key="1">
    <citation type="submission" date="2024-04" db="EMBL/GenBank/DDBJ databases">
        <authorList>
            <person name="Rising A."/>
            <person name="Reimegard J."/>
            <person name="Sonavane S."/>
            <person name="Akerstrom W."/>
            <person name="Nylinder S."/>
            <person name="Hedman E."/>
            <person name="Kallberg Y."/>
        </authorList>
    </citation>
    <scope>NUCLEOTIDE SEQUENCE [LARGE SCALE GENOMIC DNA]</scope>
</reference>
<organism evidence="3 4">
    <name type="scientific">Larinioides sclopetarius</name>
    <dbReference type="NCBI Taxonomy" id="280406"/>
    <lineage>
        <taxon>Eukaryota</taxon>
        <taxon>Metazoa</taxon>
        <taxon>Ecdysozoa</taxon>
        <taxon>Arthropoda</taxon>
        <taxon>Chelicerata</taxon>
        <taxon>Arachnida</taxon>
        <taxon>Araneae</taxon>
        <taxon>Araneomorphae</taxon>
        <taxon>Entelegynae</taxon>
        <taxon>Araneoidea</taxon>
        <taxon>Araneidae</taxon>
        <taxon>Larinioides</taxon>
    </lineage>
</organism>
<dbReference type="Proteomes" id="UP001497382">
    <property type="component" value="Unassembled WGS sequence"/>
</dbReference>
<evidence type="ECO:0000256" key="1">
    <source>
        <dbReference type="PROSITE-ProRule" id="PRU00042"/>
    </source>
</evidence>
<dbReference type="AlphaFoldDB" id="A0AAV2BXI0"/>
<keyword evidence="1" id="KW-0862">Zinc</keyword>
<feature type="domain" description="C2H2-type" evidence="2">
    <location>
        <begin position="7"/>
        <end position="30"/>
    </location>
</feature>
<keyword evidence="1" id="KW-0479">Metal-binding</keyword>
<name>A0AAV2BXI0_9ARAC</name>
<comment type="caution">
    <text evidence="3">The sequence shown here is derived from an EMBL/GenBank/DDBJ whole genome shotgun (WGS) entry which is preliminary data.</text>
</comment>
<evidence type="ECO:0000313" key="4">
    <source>
        <dbReference type="Proteomes" id="UP001497382"/>
    </source>
</evidence>
<dbReference type="SMART" id="SM00355">
    <property type="entry name" value="ZnF_C2H2"/>
    <property type="match status" value="2"/>
</dbReference>
<accession>A0AAV2BXI0</accession>
<protein>
    <recommendedName>
        <fullName evidence="2">C2H2-type domain-containing protein</fullName>
    </recommendedName>
</protein>
<gene>
    <name evidence="3" type="ORF">LARSCL_LOCUS22263</name>
</gene>
<dbReference type="EMBL" id="CAXIEN010000607">
    <property type="protein sequence ID" value="CAL1301013.1"/>
    <property type="molecule type" value="Genomic_DNA"/>
</dbReference>
<dbReference type="InterPro" id="IPR013087">
    <property type="entry name" value="Znf_C2H2_type"/>
</dbReference>
<dbReference type="PROSITE" id="PS50157">
    <property type="entry name" value="ZINC_FINGER_C2H2_2"/>
    <property type="match status" value="1"/>
</dbReference>
<evidence type="ECO:0000313" key="3">
    <source>
        <dbReference type="EMBL" id="CAL1301013.1"/>
    </source>
</evidence>
<dbReference type="PROSITE" id="PS00028">
    <property type="entry name" value="ZINC_FINGER_C2H2_1"/>
    <property type="match status" value="1"/>
</dbReference>
<keyword evidence="1" id="KW-0863">Zinc-finger</keyword>
<sequence length="100" mass="12254">MDSIEKLKCAYCERQFKHHQNLTRHLKNIHKVSPMRNSNLKYPASGCEEMFQFRFQLRDHIQLKHEEKLLMEEIKFLSFEGEKHPLTKMNCKTFFYRSYL</sequence>
<dbReference type="Gene3D" id="3.30.160.60">
    <property type="entry name" value="Classic Zinc Finger"/>
    <property type="match status" value="1"/>
</dbReference>